<dbReference type="GO" id="GO:0003677">
    <property type="term" value="F:DNA binding"/>
    <property type="evidence" value="ECO:0007669"/>
    <property type="project" value="InterPro"/>
</dbReference>
<organism evidence="1 2">
    <name type="scientific">Talaromyces stipitatus (strain ATCC 10500 / CBS 375.48 / QM 6759 / NRRL 1006)</name>
    <name type="common">Penicillium stipitatum</name>
    <dbReference type="NCBI Taxonomy" id="441959"/>
    <lineage>
        <taxon>Eukaryota</taxon>
        <taxon>Fungi</taxon>
        <taxon>Dikarya</taxon>
        <taxon>Ascomycota</taxon>
        <taxon>Pezizomycotina</taxon>
        <taxon>Eurotiomycetes</taxon>
        <taxon>Eurotiomycetidae</taxon>
        <taxon>Eurotiales</taxon>
        <taxon>Trichocomaceae</taxon>
        <taxon>Talaromyces</taxon>
        <taxon>Talaromyces sect. Talaromyces</taxon>
    </lineage>
</organism>
<dbReference type="eggNOG" id="ENOG502SH56">
    <property type="taxonomic scope" value="Eukaryota"/>
</dbReference>
<name>B8LXE1_TALSN</name>
<dbReference type="GeneID" id="8101986"/>
<dbReference type="PhylomeDB" id="B8LXE1"/>
<dbReference type="HOGENOM" id="CLU_003121_1_1_1"/>
<dbReference type="Proteomes" id="UP000001745">
    <property type="component" value="Unassembled WGS sequence"/>
</dbReference>
<dbReference type="OrthoDB" id="5396328at2759"/>
<dbReference type="PANTHER" id="PTHR37535">
    <property type="entry name" value="FLUG DOMAIN PROTEIN"/>
    <property type="match status" value="1"/>
</dbReference>
<dbReference type="InParanoid" id="B8LXE1"/>
<sequence length="515" mass="59031">MWRLFCADKGKGPVASAYDLKSLKDFVQHLAYGIEGKYDDEAAGQGSVRVVWKRFTAGFKREHDAIPGHITLSVTNFLRETVFPRRGNKSTKRKRNHARKNHFIHLGRQLWENDFDVYTKPITRVSIWAQMLLYVFSSARLCEYLEGVSRANSGRGLYCKDIKFGVIRNELGEPELAAQVVKDAKGMTNTPEKRPEHEIYEGLSSRPRFLLLNPMLPIVALLFASDRFRDYATVDAVLAIPAPPPDEVYVLEWADPESPLFEGLDGHIQKAAVLAKILREWAIRAGYPTNPTIHDFRAEGLYLTDKIYSVTQRMVYAGHRGEKTHRQHYAPNNGVDGQAAYLGDDVRTHVADLFRGLSLHRNPDLWQTLPAEKRYQLENREDYSEVQNALSSLSGSSLAVQKKRQDLYQQKRQLIREELRICQKTQPRRPLHEEADGTYAMGSHRSRFSRACRMMPTRQRLAETIFQEATLRSDLGRQVLNDMITLCRQKHEIEIRPGLELDKCHCAESKKISQA</sequence>
<reference evidence="2" key="1">
    <citation type="journal article" date="2015" name="Genome Announc.">
        <title>Genome sequence of the AIDS-associated pathogen Penicillium marneffei (ATCC18224) and its near taxonomic relative Talaromyces stipitatus (ATCC10500).</title>
        <authorList>
            <person name="Nierman W.C."/>
            <person name="Fedorova-Abrams N.D."/>
            <person name="Andrianopoulos A."/>
        </authorList>
    </citation>
    <scope>NUCLEOTIDE SEQUENCE [LARGE SCALE GENOMIC DNA]</scope>
    <source>
        <strain evidence="2">ATCC 10500 / CBS 375.48 / QM 6759 / NRRL 1006</strain>
    </source>
</reference>
<evidence type="ECO:0000313" key="1">
    <source>
        <dbReference type="EMBL" id="EED23222.1"/>
    </source>
</evidence>
<dbReference type="PANTHER" id="PTHR37535:SF3">
    <property type="entry name" value="FLUG DOMAIN-CONTAINING PROTEIN"/>
    <property type="match status" value="1"/>
</dbReference>
<protein>
    <submittedName>
        <fullName evidence="1">Uncharacterized protein</fullName>
    </submittedName>
</protein>
<gene>
    <name evidence="1" type="ORF">TSTA_066680</name>
</gene>
<dbReference type="OMA" id="ASYIMER"/>
<accession>B8LXE1</accession>
<keyword evidence="2" id="KW-1185">Reference proteome</keyword>
<dbReference type="InterPro" id="IPR011010">
    <property type="entry name" value="DNA_brk_join_enz"/>
</dbReference>
<dbReference type="AlphaFoldDB" id="B8LXE1"/>
<dbReference type="RefSeq" id="XP_002340609.1">
    <property type="nucleotide sequence ID" value="XM_002340568.1"/>
</dbReference>
<dbReference type="VEuPathDB" id="FungiDB:TSTA_066680"/>
<dbReference type="SUPFAM" id="SSF56349">
    <property type="entry name" value="DNA breaking-rejoining enzymes"/>
    <property type="match status" value="1"/>
</dbReference>
<dbReference type="STRING" id="441959.B8LXE1"/>
<dbReference type="EMBL" id="EQ962652">
    <property type="protein sequence ID" value="EED23222.1"/>
    <property type="molecule type" value="Genomic_DNA"/>
</dbReference>
<evidence type="ECO:0000313" key="2">
    <source>
        <dbReference type="Proteomes" id="UP000001745"/>
    </source>
</evidence>
<proteinExistence type="predicted"/>